<name>A0A6A6Y6S8_9PEZI</name>
<feature type="compositionally biased region" description="Basic and acidic residues" evidence="1">
    <location>
        <begin position="122"/>
        <end position="134"/>
    </location>
</feature>
<evidence type="ECO:0000256" key="1">
    <source>
        <dbReference type="SAM" id="MobiDB-lite"/>
    </source>
</evidence>
<proteinExistence type="predicted"/>
<keyword evidence="3" id="KW-1185">Reference proteome</keyword>
<feature type="compositionally biased region" description="Low complexity" evidence="1">
    <location>
        <begin position="18"/>
        <end position="30"/>
    </location>
</feature>
<dbReference type="AlphaFoldDB" id="A0A6A6Y6S8"/>
<organism evidence="2">
    <name type="scientific">Mytilinidion resinicola</name>
    <dbReference type="NCBI Taxonomy" id="574789"/>
    <lineage>
        <taxon>Eukaryota</taxon>
        <taxon>Fungi</taxon>
        <taxon>Dikarya</taxon>
        <taxon>Ascomycota</taxon>
        <taxon>Pezizomycotina</taxon>
        <taxon>Dothideomycetes</taxon>
        <taxon>Pleosporomycetidae</taxon>
        <taxon>Mytilinidiales</taxon>
        <taxon>Mytilinidiaceae</taxon>
        <taxon>Mytilinidion</taxon>
    </lineage>
</organism>
<reference evidence="2 4" key="1">
    <citation type="journal article" date="2020" name="Stud. Mycol.">
        <title>101 Dothideomycetes genomes: a test case for predicting lifestyles and emergence of pathogens.</title>
        <authorList>
            <person name="Haridas S."/>
            <person name="Albert R."/>
            <person name="Binder M."/>
            <person name="Bloem J."/>
            <person name="Labutti K."/>
            <person name="Salamov A."/>
            <person name="Andreopoulos B."/>
            <person name="Baker S."/>
            <person name="Barry K."/>
            <person name="Bills G."/>
            <person name="Bluhm B."/>
            <person name="Cannon C."/>
            <person name="Castanera R."/>
            <person name="Culley D."/>
            <person name="Daum C."/>
            <person name="Ezra D."/>
            <person name="Gonzalez J."/>
            <person name="Henrissat B."/>
            <person name="Kuo A."/>
            <person name="Liang C."/>
            <person name="Lipzen A."/>
            <person name="Lutzoni F."/>
            <person name="Magnuson J."/>
            <person name="Mondo S."/>
            <person name="Nolan M."/>
            <person name="Ohm R."/>
            <person name="Pangilinan J."/>
            <person name="Park H.-J."/>
            <person name="Ramirez L."/>
            <person name="Alfaro M."/>
            <person name="Sun H."/>
            <person name="Tritt A."/>
            <person name="Yoshinaga Y."/>
            <person name="Zwiers L.-H."/>
            <person name="Turgeon B."/>
            <person name="Goodwin S."/>
            <person name="Spatafora J."/>
            <person name="Crous P."/>
            <person name="Grigoriev I."/>
        </authorList>
    </citation>
    <scope>NUCLEOTIDE SEQUENCE</scope>
    <source>
        <strain evidence="2 4">CBS 304.34</strain>
    </source>
</reference>
<dbReference type="GeneID" id="54461925"/>
<feature type="compositionally biased region" description="Low complexity" evidence="1">
    <location>
        <begin position="70"/>
        <end position="85"/>
    </location>
</feature>
<evidence type="ECO:0000313" key="4">
    <source>
        <dbReference type="RefSeq" id="XP_033571476.1"/>
    </source>
</evidence>
<feature type="region of interest" description="Disordered" evidence="1">
    <location>
        <begin position="1"/>
        <end position="85"/>
    </location>
</feature>
<evidence type="ECO:0000313" key="3">
    <source>
        <dbReference type="Proteomes" id="UP000504636"/>
    </source>
</evidence>
<reference evidence="4" key="2">
    <citation type="submission" date="2020-04" db="EMBL/GenBank/DDBJ databases">
        <authorList>
            <consortium name="NCBI Genome Project"/>
        </authorList>
    </citation>
    <scope>NUCLEOTIDE SEQUENCE</scope>
    <source>
        <strain evidence="4">CBS 304.34</strain>
    </source>
</reference>
<protein>
    <submittedName>
        <fullName evidence="2 4">Uncharacterized protein</fullName>
    </submittedName>
</protein>
<dbReference type="RefSeq" id="XP_033571476.1">
    <property type="nucleotide sequence ID" value="XM_033721032.1"/>
</dbReference>
<dbReference type="Proteomes" id="UP000504636">
    <property type="component" value="Unplaced"/>
</dbReference>
<accession>A0A6A6Y6S8</accession>
<dbReference type="EMBL" id="MU003713">
    <property type="protein sequence ID" value="KAF2804512.1"/>
    <property type="molecule type" value="Genomic_DNA"/>
</dbReference>
<evidence type="ECO:0000313" key="2">
    <source>
        <dbReference type="EMBL" id="KAF2804512.1"/>
    </source>
</evidence>
<reference evidence="4" key="3">
    <citation type="submission" date="2025-04" db="UniProtKB">
        <authorList>
            <consortium name="RefSeq"/>
        </authorList>
    </citation>
    <scope>IDENTIFICATION</scope>
    <source>
        <strain evidence="4">CBS 304.34</strain>
    </source>
</reference>
<gene>
    <name evidence="2 4" type="ORF">BDZ99DRAFT_467519</name>
</gene>
<feature type="region of interest" description="Disordered" evidence="1">
    <location>
        <begin position="122"/>
        <end position="176"/>
    </location>
</feature>
<sequence>MTSSDSPCNGARCASAETCTHSSKTTSCSKQKLREPHTRQPPTCVGKPNVGPHYMRPTANSSVRRRAVKSSRLPSSSSGPPASSQSLFCCPLADAWPAHRSDITQTDPTYTKFLWRTIMDKKKSSNERAGREMGDTLSTKAKRRPRARAESTSASGSHSGKWPTPPTSETSSFKSKKDLAAKVTDVDFIETVLEPCGITIQNKGVNKDLLKHFGILELPSDPKDRLDAYRGAHDLEVWLAPDTASIQREYKAMRVFDSNEAEHSAYALQDIFLDEPRHPWLPEEDGDQRWLPVRMLQLVRKLPQDEWLSPPLVDSPRKRYEWDIRPDCAYHVSLQAFQSGFRPSVRKHVSIVQKRAFCPYLTIEFKRDEETLATARHQVAVASAMALYNRYRLKDCALQMSGGNWLEQDMNQMRHYGITFTGSTWDLWCTVPKTFETWTGCSMSAIYSGDCCILAGVEKLTSTINDIHYWGLMVHGKSCKADIAAKIHSDPDADTNDITLLEENS</sequence>
<dbReference type="OrthoDB" id="5426911at2759"/>